<name>A0AAV4VKC6_CAEEX</name>
<gene>
    <name evidence="1" type="ORF">CEXT_764711</name>
</gene>
<reference evidence="1 2" key="1">
    <citation type="submission" date="2021-06" db="EMBL/GenBank/DDBJ databases">
        <title>Caerostris extrusa draft genome.</title>
        <authorList>
            <person name="Kono N."/>
            <person name="Arakawa K."/>
        </authorList>
    </citation>
    <scope>NUCLEOTIDE SEQUENCE [LARGE SCALE GENOMIC DNA]</scope>
</reference>
<comment type="caution">
    <text evidence="1">The sequence shown here is derived from an EMBL/GenBank/DDBJ whole genome shotgun (WGS) entry which is preliminary data.</text>
</comment>
<dbReference type="EMBL" id="BPLR01014622">
    <property type="protein sequence ID" value="GIY70084.1"/>
    <property type="molecule type" value="Genomic_DNA"/>
</dbReference>
<evidence type="ECO:0000313" key="2">
    <source>
        <dbReference type="Proteomes" id="UP001054945"/>
    </source>
</evidence>
<keyword evidence="2" id="KW-1185">Reference proteome</keyword>
<dbReference type="Proteomes" id="UP001054945">
    <property type="component" value="Unassembled WGS sequence"/>
</dbReference>
<evidence type="ECO:0000313" key="1">
    <source>
        <dbReference type="EMBL" id="GIY70084.1"/>
    </source>
</evidence>
<sequence length="182" mass="20065">MSVQELTAKVRSALPIEVFFCIEVTAEDSRIIVGEESIKISSEVSFVSGVGDATVVLGILGKLREMRVALMKLSGGLFFNICSGELERQALEYSFNWSLEFGGDKKIIKFMFLKHFGDFAVGVLISGYIFISSPEITVLTSDFRVAWIVLSCFRFSFCRIIMGGMRGATGVVSFKSSSGFKF</sequence>
<accession>A0AAV4VKC6</accession>
<dbReference type="AlphaFoldDB" id="A0AAV4VKC6"/>
<proteinExistence type="predicted"/>
<protein>
    <submittedName>
        <fullName evidence="1">Uncharacterized protein</fullName>
    </submittedName>
</protein>
<organism evidence="1 2">
    <name type="scientific">Caerostris extrusa</name>
    <name type="common">Bark spider</name>
    <name type="synonym">Caerostris bankana</name>
    <dbReference type="NCBI Taxonomy" id="172846"/>
    <lineage>
        <taxon>Eukaryota</taxon>
        <taxon>Metazoa</taxon>
        <taxon>Ecdysozoa</taxon>
        <taxon>Arthropoda</taxon>
        <taxon>Chelicerata</taxon>
        <taxon>Arachnida</taxon>
        <taxon>Araneae</taxon>
        <taxon>Araneomorphae</taxon>
        <taxon>Entelegynae</taxon>
        <taxon>Araneoidea</taxon>
        <taxon>Araneidae</taxon>
        <taxon>Caerostris</taxon>
    </lineage>
</organism>